<comment type="caution">
    <text evidence="2">The sequence shown here is derived from an EMBL/GenBank/DDBJ whole genome shotgun (WGS) entry which is preliminary data.</text>
</comment>
<name>A0A502EH37_9FLAO</name>
<evidence type="ECO:0000256" key="1">
    <source>
        <dbReference type="SAM" id="SignalP"/>
    </source>
</evidence>
<gene>
    <name evidence="2" type="ORF">EAH81_19870</name>
</gene>
<protein>
    <recommendedName>
        <fullName evidence="4">Ig-like domain-containing protein</fullName>
    </recommendedName>
</protein>
<evidence type="ECO:0000313" key="3">
    <source>
        <dbReference type="Proteomes" id="UP000319700"/>
    </source>
</evidence>
<evidence type="ECO:0008006" key="4">
    <source>
        <dbReference type="Google" id="ProtNLM"/>
    </source>
</evidence>
<dbReference type="Gene3D" id="2.60.40.10">
    <property type="entry name" value="Immunoglobulins"/>
    <property type="match status" value="1"/>
</dbReference>
<dbReference type="OrthoDB" id="601690at2"/>
<dbReference type="AlphaFoldDB" id="A0A502EH37"/>
<dbReference type="PROSITE" id="PS51257">
    <property type="entry name" value="PROKAR_LIPOPROTEIN"/>
    <property type="match status" value="1"/>
</dbReference>
<sequence>MKKTLLFLLPIVCSISLFSCSTNEAITCYLPANVASSNSPLVPGGTLLLNADSAYSSDVSYNWSGPNNFHSNLQNPIINSVTPSMTGEYKLKTNKGICESSESIVVVDINAPNIPCNPVKNTMIFEKAGLGPLTFGSVYSSHVNDDYYITAGSLEATLKIEFASNVIPIPGIYSICSSCPTSFMKSSEVCVSLNYVTFSHANSGLVYVSLVNGKLTATFCNVIFDQSPFTLNSSATITEN</sequence>
<reference evidence="2 3" key="1">
    <citation type="journal article" date="2019" name="Environ. Microbiol.">
        <title>Species interactions and distinct microbial communities in high Arctic permafrost affected cryosols are associated with the CH4 and CO2 gas fluxes.</title>
        <authorList>
            <person name="Altshuler I."/>
            <person name="Hamel J."/>
            <person name="Turney S."/>
            <person name="Magnuson E."/>
            <person name="Levesque R."/>
            <person name="Greer C."/>
            <person name="Whyte L.G."/>
        </authorList>
    </citation>
    <scope>NUCLEOTIDE SEQUENCE [LARGE SCALE GENOMIC DNA]</scope>
    <source>
        <strain evidence="2 3">42</strain>
    </source>
</reference>
<dbReference type="Proteomes" id="UP000319700">
    <property type="component" value="Unassembled WGS sequence"/>
</dbReference>
<keyword evidence="3" id="KW-1185">Reference proteome</keyword>
<dbReference type="InterPro" id="IPR013783">
    <property type="entry name" value="Ig-like_fold"/>
</dbReference>
<dbReference type="RefSeq" id="WP_140510329.1">
    <property type="nucleotide sequence ID" value="NZ_RCZH01000014.1"/>
</dbReference>
<organism evidence="2 3">
    <name type="scientific">Flavobacterium pectinovorum</name>
    <dbReference type="NCBI Taxonomy" id="29533"/>
    <lineage>
        <taxon>Bacteria</taxon>
        <taxon>Pseudomonadati</taxon>
        <taxon>Bacteroidota</taxon>
        <taxon>Flavobacteriia</taxon>
        <taxon>Flavobacteriales</taxon>
        <taxon>Flavobacteriaceae</taxon>
        <taxon>Flavobacterium</taxon>
    </lineage>
</organism>
<feature type="signal peptide" evidence="1">
    <location>
        <begin position="1"/>
        <end position="24"/>
    </location>
</feature>
<proteinExistence type="predicted"/>
<keyword evidence="1" id="KW-0732">Signal</keyword>
<feature type="chain" id="PRO_5021205542" description="Ig-like domain-containing protein" evidence="1">
    <location>
        <begin position="25"/>
        <end position="240"/>
    </location>
</feature>
<evidence type="ECO:0000313" key="2">
    <source>
        <dbReference type="EMBL" id="TPG36332.1"/>
    </source>
</evidence>
<accession>A0A502EH37</accession>
<dbReference type="EMBL" id="RCZH01000014">
    <property type="protein sequence ID" value="TPG36332.1"/>
    <property type="molecule type" value="Genomic_DNA"/>
</dbReference>